<keyword evidence="6" id="KW-1185">Reference proteome</keyword>
<dbReference type="InterPro" id="IPR014026">
    <property type="entry name" value="UDP-Glc/GDP-Man_DH_dimer"/>
</dbReference>
<organism evidence="5 6">
    <name type="scientific">Sinorhizobium kostiense</name>
    <dbReference type="NCBI Taxonomy" id="76747"/>
    <lineage>
        <taxon>Bacteria</taxon>
        <taxon>Pseudomonadati</taxon>
        <taxon>Pseudomonadota</taxon>
        <taxon>Alphaproteobacteria</taxon>
        <taxon>Hyphomicrobiales</taxon>
        <taxon>Rhizobiaceae</taxon>
        <taxon>Sinorhizobium/Ensifer group</taxon>
        <taxon>Sinorhizobium</taxon>
    </lineage>
</organism>
<evidence type="ECO:0000313" key="5">
    <source>
        <dbReference type="EMBL" id="MBP2233688.1"/>
    </source>
</evidence>
<dbReference type="SMART" id="SM00984">
    <property type="entry name" value="UDPG_MGDP_dh_C"/>
    <property type="match status" value="1"/>
</dbReference>
<comment type="similarity">
    <text evidence="3">Belongs to the UDP-glucose/GDP-mannose dehydrogenase family.</text>
</comment>
<dbReference type="GO" id="GO:0089714">
    <property type="term" value="F:UDP-N-acetyl-D-mannosamine dehydrogenase activity"/>
    <property type="evidence" value="ECO:0007669"/>
    <property type="project" value="UniProtKB-EC"/>
</dbReference>
<dbReference type="InterPro" id="IPR036291">
    <property type="entry name" value="NAD(P)-bd_dom_sf"/>
</dbReference>
<feature type="domain" description="UDP-glucose/GDP-mannose dehydrogenase C-terminal" evidence="4">
    <location>
        <begin position="326"/>
        <end position="424"/>
    </location>
</feature>
<evidence type="ECO:0000313" key="6">
    <source>
        <dbReference type="Proteomes" id="UP000730739"/>
    </source>
</evidence>
<evidence type="ECO:0000259" key="4">
    <source>
        <dbReference type="SMART" id="SM00984"/>
    </source>
</evidence>
<dbReference type="Proteomes" id="UP000730739">
    <property type="component" value="Unassembled WGS sequence"/>
</dbReference>
<protein>
    <submittedName>
        <fullName evidence="5">UDP-N-acetyl-D-mannosaminuronic acid dehydrogenase</fullName>
        <ecNumber evidence="5">1.1.1.336</ecNumber>
    </submittedName>
</protein>
<dbReference type="Pfam" id="PF00984">
    <property type="entry name" value="UDPG_MGDP_dh"/>
    <property type="match status" value="1"/>
</dbReference>
<gene>
    <name evidence="5" type="ORF">J2Z31_000178</name>
</gene>
<dbReference type="PIRSF" id="PIRSF000124">
    <property type="entry name" value="UDPglc_GDPman_dh"/>
    <property type="match status" value="1"/>
</dbReference>
<keyword evidence="2" id="KW-0520">NAD</keyword>
<dbReference type="SUPFAM" id="SSF51735">
    <property type="entry name" value="NAD(P)-binding Rossmann-fold domains"/>
    <property type="match status" value="1"/>
</dbReference>
<dbReference type="InterPro" id="IPR014027">
    <property type="entry name" value="UDP-Glc/GDP-Man_DH_C"/>
</dbReference>
<dbReference type="Pfam" id="PF03720">
    <property type="entry name" value="UDPG_MGDP_dh_C"/>
    <property type="match status" value="1"/>
</dbReference>
<reference evidence="5 6" key="1">
    <citation type="submission" date="2021-03" db="EMBL/GenBank/DDBJ databases">
        <title>Genomic Encyclopedia of Type Strains, Phase IV (KMG-IV): sequencing the most valuable type-strain genomes for metagenomic binning, comparative biology and taxonomic classification.</title>
        <authorList>
            <person name="Goeker M."/>
        </authorList>
    </citation>
    <scope>NUCLEOTIDE SEQUENCE [LARGE SCALE GENOMIC DNA]</scope>
    <source>
        <strain evidence="5 6">DSM 13372</strain>
    </source>
</reference>
<dbReference type="InterPro" id="IPR001732">
    <property type="entry name" value="UDP-Glc/GDP-Man_DH_N"/>
</dbReference>
<comment type="caution">
    <text evidence="5">The sequence shown here is derived from an EMBL/GenBank/DDBJ whole genome shotgun (WGS) entry which is preliminary data.</text>
</comment>
<dbReference type="InterPro" id="IPR028359">
    <property type="entry name" value="UDP_ManNAc/GlcNAc_DH"/>
</dbReference>
<dbReference type="NCBIfam" id="NF008286">
    <property type="entry name" value="PRK11064.1"/>
    <property type="match status" value="1"/>
</dbReference>
<dbReference type="NCBIfam" id="TIGR03026">
    <property type="entry name" value="NDP-sugDHase"/>
    <property type="match status" value="1"/>
</dbReference>
<dbReference type="Pfam" id="PF03721">
    <property type="entry name" value="UDPG_MGDP_dh_N"/>
    <property type="match status" value="1"/>
</dbReference>
<accession>A0ABS4QSR0</accession>
<dbReference type="EMBL" id="JAGILA010000001">
    <property type="protein sequence ID" value="MBP2233688.1"/>
    <property type="molecule type" value="Genomic_DNA"/>
</dbReference>
<dbReference type="SUPFAM" id="SSF48179">
    <property type="entry name" value="6-phosphogluconate dehydrogenase C-terminal domain-like"/>
    <property type="match status" value="1"/>
</dbReference>
<proteinExistence type="inferred from homology"/>
<dbReference type="SUPFAM" id="SSF52413">
    <property type="entry name" value="UDP-glucose/GDP-mannose dehydrogenase C-terminal domain"/>
    <property type="match status" value="1"/>
</dbReference>
<evidence type="ECO:0000256" key="3">
    <source>
        <dbReference type="PIRNR" id="PIRNR000124"/>
    </source>
</evidence>
<dbReference type="InterPro" id="IPR036220">
    <property type="entry name" value="UDP-Glc/GDP-Man_DH_C_sf"/>
</dbReference>
<dbReference type="PIRSF" id="PIRSF500136">
    <property type="entry name" value="UDP_ManNAc_DH"/>
    <property type="match status" value="1"/>
</dbReference>
<dbReference type="InterPro" id="IPR008927">
    <property type="entry name" value="6-PGluconate_DH-like_C_sf"/>
</dbReference>
<keyword evidence="1 5" id="KW-0560">Oxidoreductase</keyword>
<dbReference type="PANTHER" id="PTHR43491">
    <property type="entry name" value="UDP-N-ACETYL-D-MANNOSAMINE DEHYDROGENASE"/>
    <property type="match status" value="1"/>
</dbReference>
<dbReference type="Gene3D" id="3.40.50.720">
    <property type="entry name" value="NAD(P)-binding Rossmann-like Domain"/>
    <property type="match status" value="2"/>
</dbReference>
<evidence type="ECO:0000256" key="2">
    <source>
        <dbReference type="ARBA" id="ARBA00023027"/>
    </source>
</evidence>
<sequence length="426" mass="46268">MASKWLNNTISVVGLGYIGLPSAAVFAARGVKVIGVDISQRAVDIINSGGVHIVEPDLDIVVRATVTDGRLRAVTVPEPADAFLIAVPTPFKDDHEPDLSFIESACKAIAPVLKRGDLVILESTSPVGTTEKVSKWLAEARADLSFPHEHGENSDIRVAHCPERVLPGHVLRELVENDRIVGGITAKCSAAAVELYKVFVEGECLITNARTAEMCKLTENASRDVAIAFANELSVICEKLGIDVWELIRLANRHPRVNILQPGPGVGGHCIAVDPWFIVHSAPSAAPLIRTARLVNDEKPNWVERKILDAVFAVEQVKGRGSAIIACVGLAFKANIDDLRESPSLEITTRLAQRFTNRVIAVEPNIEELPEDLAALGVRLEDQDTALEQADVVAVLVDHREFIEQVPEIREGVAVIDTKGIWRRLS</sequence>
<dbReference type="InterPro" id="IPR017476">
    <property type="entry name" value="UDP-Glc/GDP-Man"/>
</dbReference>
<evidence type="ECO:0000256" key="1">
    <source>
        <dbReference type="ARBA" id="ARBA00023002"/>
    </source>
</evidence>
<dbReference type="PANTHER" id="PTHR43491:SF1">
    <property type="entry name" value="UDP-N-ACETYL-D-MANNOSAMINE DEHYDROGENASE"/>
    <property type="match status" value="1"/>
</dbReference>
<name>A0ABS4QSR0_9HYPH</name>
<dbReference type="EC" id="1.1.1.336" evidence="5"/>
<dbReference type="RefSeq" id="WP_328243156.1">
    <property type="nucleotide sequence ID" value="NZ_JAGILA010000001.1"/>
</dbReference>